<comment type="subcellular location">
    <subcellularLocation>
        <location evidence="1">Cell membrane</location>
        <topology evidence="1">Multi-pass membrane protein</topology>
    </subcellularLocation>
</comment>
<dbReference type="GO" id="GO:0005886">
    <property type="term" value="C:plasma membrane"/>
    <property type="evidence" value="ECO:0007669"/>
    <property type="project" value="UniProtKB-SubCell"/>
</dbReference>
<keyword evidence="4 8" id="KW-1133">Transmembrane helix</keyword>
<dbReference type="InterPro" id="IPR052192">
    <property type="entry name" value="Insect_Ionotropic_Sensory_Rcpt"/>
</dbReference>
<proteinExistence type="predicted"/>
<evidence type="ECO:0000256" key="9">
    <source>
        <dbReference type="SAM" id="SignalP"/>
    </source>
</evidence>
<dbReference type="FunCoup" id="B4LKD8">
    <property type="interactions" value="16"/>
</dbReference>
<feature type="transmembrane region" description="Helical" evidence="8">
    <location>
        <begin position="584"/>
        <end position="606"/>
    </location>
</feature>
<evidence type="ECO:0000256" key="5">
    <source>
        <dbReference type="ARBA" id="ARBA00023136"/>
    </source>
</evidence>
<accession>B4LKD8</accession>
<dbReference type="AlphaFoldDB" id="B4LKD8"/>
<dbReference type="SUPFAM" id="SSF53850">
    <property type="entry name" value="Periplasmic binding protein-like II"/>
    <property type="match status" value="1"/>
</dbReference>
<evidence type="ECO:0000256" key="1">
    <source>
        <dbReference type="ARBA" id="ARBA00004651"/>
    </source>
</evidence>
<reference evidence="10 11" key="1">
    <citation type="journal article" date="2007" name="Nature">
        <title>Evolution of genes and genomes on the Drosophila phylogeny.</title>
        <authorList>
            <consortium name="Drosophila 12 Genomes Consortium"/>
            <person name="Clark A.G."/>
            <person name="Eisen M.B."/>
            <person name="Smith D.R."/>
            <person name="Bergman C.M."/>
            <person name="Oliver B."/>
            <person name="Markow T.A."/>
            <person name="Kaufman T.C."/>
            <person name="Kellis M."/>
            <person name="Gelbart W."/>
            <person name="Iyer V.N."/>
            <person name="Pollard D.A."/>
            <person name="Sackton T.B."/>
            <person name="Larracuente A.M."/>
            <person name="Singh N.D."/>
            <person name="Abad J.P."/>
            <person name="Abt D.N."/>
            <person name="Adryan B."/>
            <person name="Aguade M."/>
            <person name="Akashi H."/>
            <person name="Anderson W.W."/>
            <person name="Aquadro C.F."/>
            <person name="Ardell D.H."/>
            <person name="Arguello R."/>
            <person name="Artieri C.G."/>
            <person name="Barbash D.A."/>
            <person name="Barker D."/>
            <person name="Barsanti P."/>
            <person name="Batterham P."/>
            <person name="Batzoglou S."/>
            <person name="Begun D."/>
            <person name="Bhutkar A."/>
            <person name="Blanco E."/>
            <person name="Bosak S.A."/>
            <person name="Bradley R.K."/>
            <person name="Brand A.D."/>
            <person name="Brent M.R."/>
            <person name="Brooks A.N."/>
            <person name="Brown R.H."/>
            <person name="Butlin R.K."/>
            <person name="Caggese C."/>
            <person name="Calvi B.R."/>
            <person name="Bernardo de Carvalho A."/>
            <person name="Caspi A."/>
            <person name="Castrezana S."/>
            <person name="Celniker S.E."/>
            <person name="Chang J.L."/>
            <person name="Chapple C."/>
            <person name="Chatterji S."/>
            <person name="Chinwalla A."/>
            <person name="Civetta A."/>
            <person name="Clifton S.W."/>
            <person name="Comeron J.M."/>
            <person name="Costello J.C."/>
            <person name="Coyne J.A."/>
            <person name="Daub J."/>
            <person name="David R.G."/>
            <person name="Delcher A.L."/>
            <person name="Delehaunty K."/>
            <person name="Do C.B."/>
            <person name="Ebling H."/>
            <person name="Edwards K."/>
            <person name="Eickbush T."/>
            <person name="Evans J.D."/>
            <person name="Filipski A."/>
            <person name="Findeiss S."/>
            <person name="Freyhult E."/>
            <person name="Fulton L."/>
            <person name="Fulton R."/>
            <person name="Garcia A.C."/>
            <person name="Gardiner A."/>
            <person name="Garfield D.A."/>
            <person name="Garvin B.E."/>
            <person name="Gibson G."/>
            <person name="Gilbert D."/>
            <person name="Gnerre S."/>
            <person name="Godfrey J."/>
            <person name="Good R."/>
            <person name="Gotea V."/>
            <person name="Gravely B."/>
            <person name="Greenberg A.J."/>
            <person name="Griffiths-Jones S."/>
            <person name="Gross S."/>
            <person name="Guigo R."/>
            <person name="Gustafson E.A."/>
            <person name="Haerty W."/>
            <person name="Hahn M.W."/>
            <person name="Halligan D.L."/>
            <person name="Halpern A.L."/>
            <person name="Halter G.M."/>
            <person name="Han M.V."/>
            <person name="Heger A."/>
            <person name="Hillier L."/>
            <person name="Hinrichs A.S."/>
            <person name="Holmes I."/>
            <person name="Hoskins R.A."/>
            <person name="Hubisz M.J."/>
            <person name="Hultmark D."/>
            <person name="Huntley M.A."/>
            <person name="Jaffe D.B."/>
            <person name="Jagadeeshan S."/>
            <person name="Jeck W.R."/>
            <person name="Johnson J."/>
            <person name="Jones C.D."/>
            <person name="Jordan W.C."/>
            <person name="Karpen G.H."/>
            <person name="Kataoka E."/>
            <person name="Keightley P.D."/>
            <person name="Kheradpour P."/>
            <person name="Kirkness E.F."/>
            <person name="Koerich L.B."/>
            <person name="Kristiansen K."/>
            <person name="Kudrna D."/>
            <person name="Kulathinal R.J."/>
            <person name="Kumar S."/>
            <person name="Kwok R."/>
            <person name="Lander E."/>
            <person name="Langley C.H."/>
            <person name="Lapoint R."/>
            <person name="Lazzaro B.P."/>
            <person name="Lee S.J."/>
            <person name="Levesque L."/>
            <person name="Li R."/>
            <person name="Lin C.F."/>
            <person name="Lin M.F."/>
            <person name="Lindblad-Toh K."/>
            <person name="Llopart A."/>
            <person name="Long M."/>
            <person name="Low L."/>
            <person name="Lozovsky E."/>
            <person name="Lu J."/>
            <person name="Luo M."/>
            <person name="Machado C.A."/>
            <person name="Makalowski W."/>
            <person name="Marzo M."/>
            <person name="Matsuda M."/>
            <person name="Matzkin L."/>
            <person name="McAllister B."/>
            <person name="McBride C.S."/>
            <person name="McKernan B."/>
            <person name="McKernan K."/>
            <person name="Mendez-Lago M."/>
            <person name="Minx P."/>
            <person name="Mollenhauer M.U."/>
            <person name="Montooth K."/>
            <person name="Mount S.M."/>
            <person name="Mu X."/>
            <person name="Myers E."/>
            <person name="Negre B."/>
            <person name="Newfeld S."/>
            <person name="Nielsen R."/>
            <person name="Noor M.A."/>
            <person name="O'Grady P."/>
            <person name="Pachter L."/>
            <person name="Papaceit M."/>
            <person name="Parisi M.J."/>
            <person name="Parisi M."/>
            <person name="Parts L."/>
            <person name="Pedersen J.S."/>
            <person name="Pesole G."/>
            <person name="Phillippy A.M."/>
            <person name="Ponting C.P."/>
            <person name="Pop M."/>
            <person name="Porcelli D."/>
            <person name="Powell J.R."/>
            <person name="Prohaska S."/>
            <person name="Pruitt K."/>
            <person name="Puig M."/>
            <person name="Quesneville H."/>
            <person name="Ram K.R."/>
            <person name="Rand D."/>
            <person name="Rasmussen M.D."/>
            <person name="Reed L.K."/>
            <person name="Reenan R."/>
            <person name="Reily A."/>
            <person name="Remington K.A."/>
            <person name="Rieger T.T."/>
            <person name="Ritchie M.G."/>
            <person name="Robin C."/>
            <person name="Rogers Y.H."/>
            <person name="Rohde C."/>
            <person name="Rozas J."/>
            <person name="Rubenfield M.J."/>
            <person name="Ruiz A."/>
            <person name="Russo S."/>
            <person name="Salzberg S.L."/>
            <person name="Sanchez-Gracia A."/>
            <person name="Saranga D.J."/>
            <person name="Sato H."/>
            <person name="Schaeffer S.W."/>
            <person name="Schatz M.C."/>
            <person name="Schlenke T."/>
            <person name="Schwartz R."/>
            <person name="Segarra C."/>
            <person name="Singh R.S."/>
            <person name="Sirot L."/>
            <person name="Sirota M."/>
            <person name="Sisneros N.B."/>
            <person name="Smith C.D."/>
            <person name="Smith T.F."/>
            <person name="Spieth J."/>
            <person name="Stage D.E."/>
            <person name="Stark A."/>
            <person name="Stephan W."/>
            <person name="Strausberg R.L."/>
            <person name="Strempel S."/>
            <person name="Sturgill D."/>
            <person name="Sutton G."/>
            <person name="Sutton G.G."/>
            <person name="Tao W."/>
            <person name="Teichmann S."/>
            <person name="Tobari Y.N."/>
            <person name="Tomimura Y."/>
            <person name="Tsolas J.M."/>
            <person name="Valente V.L."/>
            <person name="Venter E."/>
            <person name="Venter J.C."/>
            <person name="Vicario S."/>
            <person name="Vieira F.G."/>
            <person name="Vilella A.J."/>
            <person name="Villasante A."/>
            <person name="Walenz B."/>
            <person name="Wang J."/>
            <person name="Wasserman M."/>
            <person name="Watts T."/>
            <person name="Wilson D."/>
            <person name="Wilson R.K."/>
            <person name="Wing R.A."/>
            <person name="Wolfner M.F."/>
            <person name="Wong A."/>
            <person name="Wong G.K."/>
            <person name="Wu C.I."/>
            <person name="Wu G."/>
            <person name="Yamamoto D."/>
            <person name="Yang H.P."/>
            <person name="Yang S.P."/>
            <person name="Yorke J.A."/>
            <person name="Yoshida K."/>
            <person name="Zdobnov E."/>
            <person name="Zhang P."/>
            <person name="Zhang Y."/>
            <person name="Zimin A.V."/>
            <person name="Baldwin J."/>
            <person name="Abdouelleil A."/>
            <person name="Abdulkadir J."/>
            <person name="Abebe A."/>
            <person name="Abera B."/>
            <person name="Abreu J."/>
            <person name="Acer S.C."/>
            <person name="Aftuck L."/>
            <person name="Alexander A."/>
            <person name="An P."/>
            <person name="Anderson E."/>
            <person name="Anderson S."/>
            <person name="Arachi H."/>
            <person name="Azer M."/>
            <person name="Bachantsang P."/>
            <person name="Barry A."/>
            <person name="Bayul T."/>
            <person name="Berlin A."/>
            <person name="Bessette D."/>
            <person name="Bloom T."/>
            <person name="Blye J."/>
            <person name="Boguslavskiy L."/>
            <person name="Bonnet C."/>
            <person name="Boukhgalter B."/>
            <person name="Bourzgui I."/>
            <person name="Brown A."/>
            <person name="Cahill P."/>
            <person name="Channer S."/>
            <person name="Cheshatsang Y."/>
            <person name="Chuda L."/>
            <person name="Citroen M."/>
            <person name="Collymore A."/>
            <person name="Cooke P."/>
            <person name="Costello M."/>
            <person name="D'Aco K."/>
            <person name="Daza R."/>
            <person name="De Haan G."/>
            <person name="DeGray S."/>
            <person name="DeMaso C."/>
            <person name="Dhargay N."/>
            <person name="Dooley K."/>
            <person name="Dooley E."/>
            <person name="Doricent M."/>
            <person name="Dorje P."/>
            <person name="Dorjee K."/>
            <person name="Dupes A."/>
            <person name="Elong R."/>
            <person name="Falk J."/>
            <person name="Farina A."/>
            <person name="Faro S."/>
            <person name="Ferguson D."/>
            <person name="Fisher S."/>
            <person name="Foley C.D."/>
            <person name="Franke A."/>
            <person name="Friedrich D."/>
            <person name="Gadbois L."/>
            <person name="Gearin G."/>
            <person name="Gearin C.R."/>
            <person name="Giannoukos G."/>
            <person name="Goode T."/>
            <person name="Graham J."/>
            <person name="Grandbois E."/>
            <person name="Grewal S."/>
            <person name="Gyaltsen K."/>
            <person name="Hafez N."/>
            <person name="Hagos B."/>
            <person name="Hall J."/>
            <person name="Henson C."/>
            <person name="Hollinger A."/>
            <person name="Honan T."/>
            <person name="Huard M.D."/>
            <person name="Hughes L."/>
            <person name="Hurhula B."/>
            <person name="Husby M.E."/>
            <person name="Kamat A."/>
            <person name="Kanga B."/>
            <person name="Kashin S."/>
            <person name="Khazanovich D."/>
            <person name="Kisner P."/>
            <person name="Lance K."/>
            <person name="Lara M."/>
            <person name="Lee W."/>
            <person name="Lennon N."/>
            <person name="Letendre F."/>
            <person name="LeVine R."/>
            <person name="Lipovsky A."/>
            <person name="Liu X."/>
            <person name="Liu J."/>
            <person name="Liu S."/>
            <person name="Lokyitsang T."/>
            <person name="Lokyitsang Y."/>
            <person name="Lubonja R."/>
            <person name="Lui A."/>
            <person name="MacDonald P."/>
            <person name="Magnisalis V."/>
            <person name="Maru K."/>
            <person name="Matthews C."/>
            <person name="McCusker W."/>
            <person name="McDonough S."/>
            <person name="Mehta T."/>
            <person name="Meldrim J."/>
            <person name="Meneus L."/>
            <person name="Mihai O."/>
            <person name="Mihalev A."/>
            <person name="Mihova T."/>
            <person name="Mittelman R."/>
            <person name="Mlenga V."/>
            <person name="Montmayeur A."/>
            <person name="Mulrain L."/>
            <person name="Navidi A."/>
            <person name="Naylor J."/>
            <person name="Negash T."/>
            <person name="Nguyen T."/>
            <person name="Nguyen N."/>
            <person name="Nicol R."/>
            <person name="Norbu C."/>
            <person name="Norbu N."/>
            <person name="Novod N."/>
            <person name="O'Neill B."/>
            <person name="Osman S."/>
            <person name="Markiewicz E."/>
            <person name="Oyono O.L."/>
            <person name="Patti C."/>
            <person name="Phunkhang P."/>
            <person name="Pierre F."/>
            <person name="Priest M."/>
            <person name="Raghuraman S."/>
            <person name="Rege F."/>
            <person name="Reyes R."/>
            <person name="Rise C."/>
            <person name="Rogov P."/>
            <person name="Ross K."/>
            <person name="Ryan E."/>
            <person name="Settipalli S."/>
            <person name="Shea T."/>
            <person name="Sherpa N."/>
            <person name="Shi L."/>
            <person name="Shih D."/>
            <person name="Sparrow T."/>
            <person name="Spaulding J."/>
            <person name="Stalker J."/>
            <person name="Stange-Thomann N."/>
            <person name="Stavropoulos S."/>
            <person name="Stone C."/>
            <person name="Strader C."/>
            <person name="Tesfaye S."/>
            <person name="Thomson T."/>
            <person name="Thoulutsang Y."/>
            <person name="Thoulutsang D."/>
            <person name="Topham K."/>
            <person name="Topping I."/>
            <person name="Tsamla T."/>
            <person name="Vassiliev H."/>
            <person name="Vo A."/>
            <person name="Wangchuk T."/>
            <person name="Wangdi T."/>
            <person name="Weiand M."/>
            <person name="Wilkinson J."/>
            <person name="Wilson A."/>
            <person name="Yadav S."/>
            <person name="Young G."/>
            <person name="Yu Q."/>
            <person name="Zembek L."/>
            <person name="Zhong D."/>
            <person name="Zimmer A."/>
            <person name="Zwirko Z."/>
            <person name="Jaffe D.B."/>
            <person name="Alvarez P."/>
            <person name="Brockman W."/>
            <person name="Butler J."/>
            <person name="Chin C."/>
            <person name="Gnerre S."/>
            <person name="Grabherr M."/>
            <person name="Kleber M."/>
            <person name="Mauceli E."/>
            <person name="MacCallum I."/>
        </authorList>
    </citation>
    <scope>NUCLEOTIDE SEQUENCE [LARGE SCALE GENOMIC DNA]</scope>
    <source>
        <strain evidence="11">Tucson 15010-1051.87</strain>
    </source>
</reference>
<evidence type="ECO:0000256" key="2">
    <source>
        <dbReference type="ARBA" id="ARBA00022475"/>
    </source>
</evidence>
<dbReference type="HOGENOM" id="CLU_021814_1_0_1"/>
<evidence type="ECO:0000256" key="6">
    <source>
        <dbReference type="ARBA" id="ARBA00023170"/>
    </source>
</evidence>
<organism evidence="10 11">
    <name type="scientific">Drosophila virilis</name>
    <name type="common">Fruit fly</name>
    <dbReference type="NCBI Taxonomy" id="7244"/>
    <lineage>
        <taxon>Eukaryota</taxon>
        <taxon>Metazoa</taxon>
        <taxon>Ecdysozoa</taxon>
        <taxon>Arthropoda</taxon>
        <taxon>Hexapoda</taxon>
        <taxon>Insecta</taxon>
        <taxon>Pterygota</taxon>
        <taxon>Neoptera</taxon>
        <taxon>Endopterygota</taxon>
        <taxon>Diptera</taxon>
        <taxon>Brachycera</taxon>
        <taxon>Muscomorpha</taxon>
        <taxon>Ephydroidea</taxon>
        <taxon>Drosophilidae</taxon>
        <taxon>Drosophila</taxon>
    </lineage>
</organism>
<dbReference type="OMA" id="NGFCYNL"/>
<gene>
    <name evidence="10" type="primary">Dvir\GJ20151</name>
    <name evidence="10" type="ORF">Dvir_GJ20151</name>
</gene>
<evidence type="ECO:0008006" key="12">
    <source>
        <dbReference type="Google" id="ProtNLM"/>
    </source>
</evidence>
<dbReference type="PANTHER" id="PTHR42643">
    <property type="entry name" value="IONOTROPIC RECEPTOR 20A-RELATED"/>
    <property type="match status" value="1"/>
</dbReference>
<keyword evidence="6" id="KW-0675">Receptor</keyword>
<evidence type="ECO:0000313" key="11">
    <source>
        <dbReference type="Proteomes" id="UP000008792"/>
    </source>
</evidence>
<dbReference type="PhylomeDB" id="B4LKD8"/>
<dbReference type="InParanoid" id="B4LKD8"/>
<evidence type="ECO:0000256" key="7">
    <source>
        <dbReference type="ARBA" id="ARBA00023180"/>
    </source>
</evidence>
<dbReference type="EMBL" id="CH940648">
    <property type="protein sequence ID" value="EDW61729.1"/>
    <property type="molecule type" value="Genomic_DNA"/>
</dbReference>
<dbReference type="PANTHER" id="PTHR42643:SF41">
    <property type="entry name" value="IONOTROPIC RECEPTOR 20A-RELATED"/>
    <property type="match status" value="1"/>
</dbReference>
<protein>
    <recommendedName>
        <fullName evidence="12">Ionotropic glutamate receptor C-terminal domain-containing protein</fullName>
    </recommendedName>
</protein>
<keyword evidence="7" id="KW-0325">Glycoprotein</keyword>
<keyword evidence="9" id="KW-0732">Signal</keyword>
<evidence type="ECO:0000256" key="8">
    <source>
        <dbReference type="SAM" id="Phobius"/>
    </source>
</evidence>
<sequence length="625" mass="71718">MDANELLLCLVLATLCQSWPGSEIAAAIGGRRQDFLYNFVARLHEERPILLLLLLQRRRDNGFGDLQHWQADDWPVLRYDEHEKIIVRNTTREALALVCMRELSDAVLLTALAANFEGMREGRIVIWLQLEAAQVPQAFLDIIAQQAIDYHFYNILILRGTTEFAVLRMRPFPTPSYEPLLLNSTERIFCQHWRNFQGKTAYIISSLVPPNSFISRDPKTGKEYINGFCYNLLHSFAKHRNIKLIPYISTLNKSSPILYTPQIMTLINIGKVDIVANLQPFAQSLKYAGTQNTASLGMVSMFMVVPCGRELSIERIYRRLFPLNWLTWLLSIYLSFAVFETLATSVNSCLLERHLHFRYSKFCFNLTVLRFFLSQAAPTSHWTSYSLRQLLVQLSFFGLLIGTCFNAQLSTLLTKHPHDAPIQSYAELNASRLPVVFSWSTRVLIEAEYDASFFKRHVPNAVFMVSKDQADLILSLNTSYAYQTYSYLWNALDYYQKTYKRQILCKTNALHIAREFPVNTVVQRNSIYAEALDHFILDVQGFGIDKWLETRTNQDMLRVKAPSMVNTTTIGQVLAPLHSGDLNLLWHFLLIGHVIAVVVFIAELSAGHWERQLRNRNNRGACGAI</sequence>
<name>B4LKD8_DROVI</name>
<keyword evidence="2" id="KW-1003">Cell membrane</keyword>
<dbReference type="OrthoDB" id="7841600at2759"/>
<evidence type="ECO:0000313" key="10">
    <source>
        <dbReference type="EMBL" id="EDW61729.1"/>
    </source>
</evidence>
<keyword evidence="5 8" id="KW-0472">Membrane</keyword>
<keyword evidence="11" id="KW-1185">Reference proteome</keyword>
<dbReference type="Proteomes" id="UP000008792">
    <property type="component" value="Unassembled WGS sequence"/>
</dbReference>
<feature type="chain" id="PRO_5002812743" description="Ionotropic glutamate receptor C-terminal domain-containing protein" evidence="9">
    <location>
        <begin position="19"/>
        <end position="625"/>
    </location>
</feature>
<evidence type="ECO:0000256" key="4">
    <source>
        <dbReference type="ARBA" id="ARBA00022989"/>
    </source>
</evidence>
<dbReference type="eggNOG" id="ENOG502T8SF">
    <property type="taxonomic scope" value="Eukaryota"/>
</dbReference>
<keyword evidence="3 8" id="KW-0812">Transmembrane</keyword>
<feature type="signal peptide" evidence="9">
    <location>
        <begin position="1"/>
        <end position="18"/>
    </location>
</feature>
<evidence type="ECO:0000256" key="3">
    <source>
        <dbReference type="ARBA" id="ARBA00022692"/>
    </source>
</evidence>